<dbReference type="Pfam" id="PF05142">
    <property type="entry name" value="DUF702"/>
    <property type="match status" value="1"/>
</dbReference>
<keyword evidence="3" id="KW-1185">Reference proteome</keyword>
<dbReference type="Proteomes" id="UP000593562">
    <property type="component" value="Unassembled WGS sequence"/>
</dbReference>
<proteinExistence type="predicted"/>
<sequence>MAAPSPVLGNNSIATPPKTLRGLNKPKCSQCGNVARSRCPFHCCKSCCSKLENPCPIHVLKANATFTDKTPTSSSPLFEQPSTEASSAGNALRVASLRQLSSNFAQFNNLQVPLRSRKPLTKKDAATINEWRFAKLKEYKDSNIEIENEAFDRYVQNISLLEEVFSVESILEEFPEDGSPSLDPSATEHEVEMMYLGQKLEMRSHTMRSDKLRRRIQQIVNQGLRKLQEREMNEEVDDANSKNELDKKPKKIKSWWGERFSALSDLLDKLDKARSNEDLKACLEMKSQHPDLHAKSTKEDAEVPKQDSGKTDWSPRIEGKLFRAIEIDQETLNIVNMHFSSLEEIEDL</sequence>
<organism evidence="2 3">
    <name type="scientific">Tripterygium wilfordii</name>
    <name type="common">Thunder God vine</name>
    <dbReference type="NCBI Taxonomy" id="458696"/>
    <lineage>
        <taxon>Eukaryota</taxon>
        <taxon>Viridiplantae</taxon>
        <taxon>Streptophyta</taxon>
        <taxon>Embryophyta</taxon>
        <taxon>Tracheophyta</taxon>
        <taxon>Spermatophyta</taxon>
        <taxon>Magnoliopsida</taxon>
        <taxon>eudicotyledons</taxon>
        <taxon>Gunneridae</taxon>
        <taxon>Pentapetalae</taxon>
        <taxon>rosids</taxon>
        <taxon>fabids</taxon>
        <taxon>Celastrales</taxon>
        <taxon>Celastraceae</taxon>
        <taxon>Tripterygium</taxon>
    </lineage>
</organism>
<evidence type="ECO:0000313" key="3">
    <source>
        <dbReference type="Proteomes" id="UP000593562"/>
    </source>
</evidence>
<dbReference type="PANTHER" id="PTHR35696:SF1">
    <property type="entry name" value="ELECTRON CARRIER_IRON ION-BINDING PROTEIN"/>
    <property type="match status" value="1"/>
</dbReference>
<reference evidence="2 3" key="1">
    <citation type="journal article" date="2020" name="Nat. Commun.">
        <title>Genome of Tripterygium wilfordii and identification of cytochrome P450 involved in triptolide biosynthesis.</title>
        <authorList>
            <person name="Tu L."/>
            <person name="Su P."/>
            <person name="Zhang Z."/>
            <person name="Gao L."/>
            <person name="Wang J."/>
            <person name="Hu T."/>
            <person name="Zhou J."/>
            <person name="Zhang Y."/>
            <person name="Zhao Y."/>
            <person name="Liu Y."/>
            <person name="Song Y."/>
            <person name="Tong Y."/>
            <person name="Lu Y."/>
            <person name="Yang J."/>
            <person name="Xu C."/>
            <person name="Jia M."/>
            <person name="Peters R.J."/>
            <person name="Huang L."/>
            <person name="Gao W."/>
        </authorList>
    </citation>
    <scope>NUCLEOTIDE SEQUENCE [LARGE SCALE GENOMIC DNA]</scope>
    <source>
        <strain evidence="3">cv. XIE 37</strain>
        <tissue evidence="2">Leaf</tissue>
    </source>
</reference>
<evidence type="ECO:0000256" key="1">
    <source>
        <dbReference type="SAM" id="MobiDB-lite"/>
    </source>
</evidence>
<comment type="caution">
    <text evidence="2">The sequence shown here is derived from an EMBL/GenBank/DDBJ whole genome shotgun (WGS) entry which is preliminary data.</text>
</comment>
<evidence type="ECO:0008006" key="4">
    <source>
        <dbReference type="Google" id="ProtNLM"/>
    </source>
</evidence>
<name>A0A7J7C6A1_TRIWF</name>
<accession>A0A7J7C6A1</accession>
<feature type="region of interest" description="Disordered" evidence="1">
    <location>
        <begin position="287"/>
        <end position="314"/>
    </location>
</feature>
<dbReference type="PANTHER" id="PTHR35696">
    <property type="entry name" value="ELECTRON CARRIER/IRON ION-BINDING PROTEIN"/>
    <property type="match status" value="1"/>
</dbReference>
<dbReference type="AlphaFoldDB" id="A0A7J7C6A1"/>
<protein>
    <recommendedName>
        <fullName evidence="4">Electron carrier/iron ion-binding protein</fullName>
    </recommendedName>
</protein>
<dbReference type="OrthoDB" id="1915989at2759"/>
<dbReference type="EMBL" id="JAAARO010000020">
    <property type="protein sequence ID" value="KAF5729664.1"/>
    <property type="molecule type" value="Genomic_DNA"/>
</dbReference>
<gene>
    <name evidence="2" type="ORF">HS088_TW20G00028</name>
</gene>
<dbReference type="InParanoid" id="A0A7J7C6A1"/>
<dbReference type="FunCoup" id="A0A7J7C6A1">
    <property type="interactions" value="1907"/>
</dbReference>
<evidence type="ECO:0000313" key="2">
    <source>
        <dbReference type="EMBL" id="KAF5729664.1"/>
    </source>
</evidence>